<reference evidence="2 3" key="1">
    <citation type="submission" date="2024-02" db="EMBL/GenBank/DDBJ databases">
        <title>Chromosome-scale genome assembly of the rough periwinkle Littorina saxatilis.</title>
        <authorList>
            <person name="De Jode A."/>
            <person name="Faria R."/>
            <person name="Formenti G."/>
            <person name="Sims Y."/>
            <person name="Smith T.P."/>
            <person name="Tracey A."/>
            <person name="Wood J.M.D."/>
            <person name="Zagrodzka Z.B."/>
            <person name="Johannesson K."/>
            <person name="Butlin R.K."/>
            <person name="Leder E.H."/>
        </authorList>
    </citation>
    <scope>NUCLEOTIDE SEQUENCE [LARGE SCALE GENOMIC DNA]</scope>
    <source>
        <strain evidence="2">Snail1</strain>
        <tissue evidence="2">Muscle</tissue>
    </source>
</reference>
<feature type="region of interest" description="Disordered" evidence="1">
    <location>
        <begin position="579"/>
        <end position="632"/>
    </location>
</feature>
<feature type="region of interest" description="Disordered" evidence="1">
    <location>
        <begin position="828"/>
        <end position="854"/>
    </location>
</feature>
<dbReference type="AlphaFoldDB" id="A0AAN9BCJ4"/>
<feature type="compositionally biased region" description="Low complexity" evidence="1">
    <location>
        <begin position="665"/>
        <end position="688"/>
    </location>
</feature>
<feature type="region of interest" description="Disordered" evidence="1">
    <location>
        <begin position="341"/>
        <end position="511"/>
    </location>
</feature>
<evidence type="ECO:0000313" key="3">
    <source>
        <dbReference type="Proteomes" id="UP001374579"/>
    </source>
</evidence>
<feature type="compositionally biased region" description="Basic and acidic residues" evidence="1">
    <location>
        <begin position="81"/>
        <end position="97"/>
    </location>
</feature>
<dbReference type="Gene3D" id="1.25.40.20">
    <property type="entry name" value="Ankyrin repeat-containing domain"/>
    <property type="match status" value="1"/>
</dbReference>
<comment type="caution">
    <text evidence="2">The sequence shown here is derived from an EMBL/GenBank/DDBJ whole genome shotgun (WGS) entry which is preliminary data.</text>
</comment>
<name>A0AAN9BCJ4_9CAEN</name>
<gene>
    <name evidence="2" type="ORF">V1264_021159</name>
</gene>
<dbReference type="Proteomes" id="UP001374579">
    <property type="component" value="Unassembled WGS sequence"/>
</dbReference>
<feature type="region of interest" description="Disordered" evidence="1">
    <location>
        <begin position="1"/>
        <end position="217"/>
    </location>
</feature>
<feature type="region of interest" description="Disordered" evidence="1">
    <location>
        <begin position="648"/>
        <end position="688"/>
    </location>
</feature>
<feature type="compositionally biased region" description="Acidic residues" evidence="1">
    <location>
        <begin position="204"/>
        <end position="216"/>
    </location>
</feature>
<dbReference type="InterPro" id="IPR036770">
    <property type="entry name" value="Ankyrin_rpt-contain_sf"/>
</dbReference>
<protein>
    <submittedName>
        <fullName evidence="2">Uncharacterized protein</fullName>
    </submittedName>
</protein>
<proteinExistence type="predicted"/>
<feature type="region of interest" description="Disordered" evidence="1">
    <location>
        <begin position="724"/>
        <end position="750"/>
    </location>
</feature>
<organism evidence="2 3">
    <name type="scientific">Littorina saxatilis</name>
    <dbReference type="NCBI Taxonomy" id="31220"/>
    <lineage>
        <taxon>Eukaryota</taxon>
        <taxon>Metazoa</taxon>
        <taxon>Spiralia</taxon>
        <taxon>Lophotrochozoa</taxon>
        <taxon>Mollusca</taxon>
        <taxon>Gastropoda</taxon>
        <taxon>Caenogastropoda</taxon>
        <taxon>Littorinimorpha</taxon>
        <taxon>Littorinoidea</taxon>
        <taxon>Littorinidae</taxon>
        <taxon>Littorina</taxon>
    </lineage>
</organism>
<feature type="compositionally biased region" description="Basic and acidic residues" evidence="1">
    <location>
        <begin position="368"/>
        <end position="385"/>
    </location>
</feature>
<evidence type="ECO:0000313" key="2">
    <source>
        <dbReference type="EMBL" id="KAK7103027.1"/>
    </source>
</evidence>
<keyword evidence="3" id="KW-1185">Reference proteome</keyword>
<accession>A0AAN9BCJ4</accession>
<dbReference type="EMBL" id="JBAMIC010000010">
    <property type="protein sequence ID" value="KAK7103027.1"/>
    <property type="molecule type" value="Genomic_DNA"/>
</dbReference>
<dbReference type="SUPFAM" id="SSF140860">
    <property type="entry name" value="Pseudo ankyrin repeat-like"/>
    <property type="match status" value="1"/>
</dbReference>
<sequence>MGVPTEPSENSDASAGLQPVGEGKSASSNSGGCEAANAVAPDGGAGEATLGKDGVLDENANVDFKVERPQLDALTDDREEEASNKDKEQSAISRDDTTLSTTDTMKEGEGQATMTPNSGEDSMDVTRDDTTLSTADTTKDGEGQATMTPNSGEDSMDVTRNDTTLSTADTMKEGEGQATMTPNSGEDTMKEGEGQSTMTPNSGEGEEEEDEEEDISEMTLEERRDMWEAVREGDIELLEDLLEKPNAEIRMIYFEENLVMTALRAGQLEMAEFLLDNGVDHNYCATLLDPGSLQGHSKSRKSMEFYEYSCRQMAYDKNYMDIVEIIDVFNGRLFPGVKPRERVPRFRRPPTTVSTSGSDGGSSGDESDVTREEGGGGERGVRMGDEASSSGFAEDGQSVKKRRRKKKKKKQAGEGGEEVRGLEEPNSPSERKRSRQRDSGKPPSIDTEADQLDSVSSPGRQSGRGGGSSSGAWEELTDRSRGTVKSSTGTTEDRDTVVNDEGYETMSPSPNHYLAQQQQMPLQPRFQPPSIPVKPTKAFLALRRTQDAHRHHCIPAKYNEARPLHWTKVKAPGSYQAESPLWHQPAAPSSSSSFSLSMKLPPPTPAGTPTTTSMLSPRSRIEPRSEGRTSIVSTIEICTGEVTKPKILKPSQRLSASSKPAGLLPSSSDGTKSTPSSASKSSATSSPADRAYPLKLKVPSYMHMTTSCFVKRRLEPNFTSTYTSLDFVEPSPRPNANARTAGDSASRGCGSAKLESASRISRVGEDRVPGSLVARKSTNSLLSNGSVSSFPSVTDVGSPNLAAFTRKKAQWVGGSGYDDVMYQHRNSAPNIRNKSSVFQTPKVTPTVPSNMRYP</sequence>
<evidence type="ECO:0000256" key="1">
    <source>
        <dbReference type="SAM" id="MobiDB-lite"/>
    </source>
</evidence>
<feature type="compositionally biased region" description="Low complexity" evidence="1">
    <location>
        <begin position="585"/>
        <end position="599"/>
    </location>
</feature>
<feature type="compositionally biased region" description="Basic residues" evidence="1">
    <location>
        <begin position="399"/>
        <end position="410"/>
    </location>
</feature>